<sequence>MKYSVILLSLAAAIVSAQGEGLEKVEVTSVTPSVPTTTEGGARFSISATAGFKIDIPGGTFNNPFDDSDSDSDDEDDKKSGASDVLARGSMMGYVVAGVVGAGAIAIL</sequence>
<reference evidence="3" key="2">
    <citation type="submission" date="2023-05" db="EMBL/GenBank/DDBJ databases">
        <authorList>
            <consortium name="Lawrence Berkeley National Laboratory"/>
            <person name="Steindorff A."/>
            <person name="Hensen N."/>
            <person name="Bonometti L."/>
            <person name="Westerberg I."/>
            <person name="Brannstrom I.O."/>
            <person name="Guillou S."/>
            <person name="Cros-Aarteil S."/>
            <person name="Calhoun S."/>
            <person name="Haridas S."/>
            <person name="Kuo A."/>
            <person name="Mondo S."/>
            <person name="Pangilinan J."/>
            <person name="Riley R."/>
            <person name="Labutti K."/>
            <person name="Andreopoulos B."/>
            <person name="Lipzen A."/>
            <person name="Chen C."/>
            <person name="Yanf M."/>
            <person name="Daum C."/>
            <person name="Ng V."/>
            <person name="Clum A."/>
            <person name="Ohm R."/>
            <person name="Martin F."/>
            <person name="Silar P."/>
            <person name="Natvig D."/>
            <person name="Lalanne C."/>
            <person name="Gautier V."/>
            <person name="Ament-Velasquez S.L."/>
            <person name="Kruys A."/>
            <person name="Hutchinson M.I."/>
            <person name="Powell A.J."/>
            <person name="Barry K."/>
            <person name="Miller A.N."/>
            <person name="Grigoriev I.V."/>
            <person name="Debuchy R."/>
            <person name="Gladieux P."/>
            <person name="Thoren M.H."/>
            <person name="Johannesson H."/>
        </authorList>
    </citation>
    <scope>NUCLEOTIDE SEQUENCE</scope>
    <source>
        <strain evidence="3">CBS 990.96</strain>
    </source>
</reference>
<dbReference type="EMBL" id="MU865327">
    <property type="protein sequence ID" value="KAK4227801.1"/>
    <property type="molecule type" value="Genomic_DNA"/>
</dbReference>
<reference evidence="3" key="1">
    <citation type="journal article" date="2023" name="Mol. Phylogenet. Evol.">
        <title>Genome-scale phylogeny and comparative genomics of the fungal order Sordariales.</title>
        <authorList>
            <person name="Hensen N."/>
            <person name="Bonometti L."/>
            <person name="Westerberg I."/>
            <person name="Brannstrom I.O."/>
            <person name="Guillou S."/>
            <person name="Cros-Aarteil S."/>
            <person name="Calhoun S."/>
            <person name="Haridas S."/>
            <person name="Kuo A."/>
            <person name="Mondo S."/>
            <person name="Pangilinan J."/>
            <person name="Riley R."/>
            <person name="LaButti K."/>
            <person name="Andreopoulos B."/>
            <person name="Lipzen A."/>
            <person name="Chen C."/>
            <person name="Yan M."/>
            <person name="Daum C."/>
            <person name="Ng V."/>
            <person name="Clum A."/>
            <person name="Steindorff A."/>
            <person name="Ohm R.A."/>
            <person name="Martin F."/>
            <person name="Silar P."/>
            <person name="Natvig D.O."/>
            <person name="Lalanne C."/>
            <person name="Gautier V."/>
            <person name="Ament-Velasquez S.L."/>
            <person name="Kruys A."/>
            <person name="Hutchinson M.I."/>
            <person name="Powell A.J."/>
            <person name="Barry K."/>
            <person name="Miller A.N."/>
            <person name="Grigoriev I.V."/>
            <person name="Debuchy R."/>
            <person name="Gladieux P."/>
            <person name="Hiltunen Thoren M."/>
            <person name="Johannesson H."/>
        </authorList>
    </citation>
    <scope>NUCLEOTIDE SEQUENCE</scope>
    <source>
        <strain evidence="3">CBS 990.96</strain>
    </source>
</reference>
<name>A0AAN7BQW1_9PEZI</name>
<dbReference type="Proteomes" id="UP001301958">
    <property type="component" value="Unassembled WGS sequence"/>
</dbReference>
<feature type="compositionally biased region" description="Acidic residues" evidence="1">
    <location>
        <begin position="66"/>
        <end position="76"/>
    </location>
</feature>
<keyword evidence="2" id="KW-0732">Signal</keyword>
<organism evidence="3 4">
    <name type="scientific">Podospora fimiseda</name>
    <dbReference type="NCBI Taxonomy" id="252190"/>
    <lineage>
        <taxon>Eukaryota</taxon>
        <taxon>Fungi</taxon>
        <taxon>Dikarya</taxon>
        <taxon>Ascomycota</taxon>
        <taxon>Pezizomycotina</taxon>
        <taxon>Sordariomycetes</taxon>
        <taxon>Sordariomycetidae</taxon>
        <taxon>Sordariales</taxon>
        <taxon>Podosporaceae</taxon>
        <taxon>Podospora</taxon>
    </lineage>
</organism>
<evidence type="ECO:0000256" key="2">
    <source>
        <dbReference type="SAM" id="SignalP"/>
    </source>
</evidence>
<protein>
    <submittedName>
        <fullName evidence="3">Uncharacterized protein</fullName>
    </submittedName>
</protein>
<proteinExistence type="predicted"/>
<keyword evidence="4" id="KW-1185">Reference proteome</keyword>
<evidence type="ECO:0000313" key="4">
    <source>
        <dbReference type="Proteomes" id="UP001301958"/>
    </source>
</evidence>
<evidence type="ECO:0000256" key="1">
    <source>
        <dbReference type="SAM" id="MobiDB-lite"/>
    </source>
</evidence>
<feature type="chain" id="PRO_5043050537" evidence="2">
    <location>
        <begin position="20"/>
        <end position="108"/>
    </location>
</feature>
<gene>
    <name evidence="3" type="ORF">QBC38DRAFT_477014</name>
</gene>
<evidence type="ECO:0000313" key="3">
    <source>
        <dbReference type="EMBL" id="KAK4227801.1"/>
    </source>
</evidence>
<feature type="signal peptide" evidence="2">
    <location>
        <begin position="1"/>
        <end position="19"/>
    </location>
</feature>
<feature type="region of interest" description="Disordered" evidence="1">
    <location>
        <begin position="55"/>
        <end position="82"/>
    </location>
</feature>
<dbReference type="AlphaFoldDB" id="A0AAN7BQW1"/>
<comment type="caution">
    <text evidence="3">The sequence shown here is derived from an EMBL/GenBank/DDBJ whole genome shotgun (WGS) entry which is preliminary data.</text>
</comment>
<accession>A0AAN7BQW1</accession>